<feature type="domain" description="GIY-YIG" evidence="1">
    <location>
        <begin position="3"/>
        <end position="82"/>
    </location>
</feature>
<evidence type="ECO:0000313" key="3">
    <source>
        <dbReference type="Proteomes" id="UP001238163"/>
    </source>
</evidence>
<comment type="caution">
    <text evidence="2">The sequence shown here is derived from an EMBL/GenBank/DDBJ whole genome shotgun (WGS) entry which is preliminary data.</text>
</comment>
<dbReference type="RefSeq" id="WP_307260748.1">
    <property type="nucleotide sequence ID" value="NZ_JAUSVL010000001.1"/>
</dbReference>
<evidence type="ECO:0000313" key="2">
    <source>
        <dbReference type="EMBL" id="MDQ0289327.1"/>
    </source>
</evidence>
<dbReference type="Proteomes" id="UP001238163">
    <property type="component" value="Unassembled WGS sequence"/>
</dbReference>
<dbReference type="Gene3D" id="3.40.1440.10">
    <property type="entry name" value="GIY-YIG endonuclease"/>
    <property type="match status" value="1"/>
</dbReference>
<dbReference type="CDD" id="cd10449">
    <property type="entry name" value="GIY-YIG_SLX1_like"/>
    <property type="match status" value="1"/>
</dbReference>
<dbReference type="GO" id="GO:0004519">
    <property type="term" value="F:endonuclease activity"/>
    <property type="evidence" value="ECO:0007669"/>
    <property type="project" value="UniProtKB-KW"/>
</dbReference>
<dbReference type="InterPro" id="IPR035901">
    <property type="entry name" value="GIY-YIG_endonuc_sf"/>
</dbReference>
<dbReference type="AlphaFoldDB" id="A0AAE3VF26"/>
<keyword evidence="3" id="KW-1185">Reference proteome</keyword>
<evidence type="ECO:0000259" key="1">
    <source>
        <dbReference type="PROSITE" id="PS50164"/>
    </source>
</evidence>
<reference evidence="2" key="1">
    <citation type="submission" date="2023-07" db="EMBL/GenBank/DDBJ databases">
        <title>Genomic Encyclopedia of Type Strains, Phase IV (KMG-IV): sequencing the most valuable type-strain genomes for metagenomic binning, comparative biology and taxonomic classification.</title>
        <authorList>
            <person name="Goeker M."/>
        </authorList>
    </citation>
    <scope>NUCLEOTIDE SEQUENCE</scope>
    <source>
        <strain evidence="2">DSM 24202</strain>
    </source>
</reference>
<accession>A0AAE3VF26</accession>
<keyword evidence="2" id="KW-0540">Nuclease</keyword>
<name>A0AAE3VF26_9BACT</name>
<dbReference type="InterPro" id="IPR000305">
    <property type="entry name" value="GIY-YIG_endonuc"/>
</dbReference>
<dbReference type="SUPFAM" id="SSF82771">
    <property type="entry name" value="GIY-YIG endonuclease"/>
    <property type="match status" value="1"/>
</dbReference>
<keyword evidence="2" id="KW-0255">Endonuclease</keyword>
<protein>
    <submittedName>
        <fullName evidence="2">GIY-YIG superfamily endonuclease</fullName>
    </submittedName>
</protein>
<gene>
    <name evidence="2" type="ORF">J3R75_001434</name>
</gene>
<dbReference type="EMBL" id="JAUSVL010000001">
    <property type="protein sequence ID" value="MDQ0289327.1"/>
    <property type="molecule type" value="Genomic_DNA"/>
</dbReference>
<keyword evidence="2" id="KW-0378">Hydrolase</keyword>
<dbReference type="PROSITE" id="PS50164">
    <property type="entry name" value="GIY_YIG"/>
    <property type="match status" value="1"/>
</dbReference>
<dbReference type="Pfam" id="PF01541">
    <property type="entry name" value="GIY-YIG"/>
    <property type="match status" value="1"/>
</dbReference>
<sequence>MSKYYFVYLLKDIATETHHYTGFTEDLADRLARHNRGQVPHTAPFAPWRIETSIAFTSEEKARAFEQYLKSGSGRAFAAKHL</sequence>
<proteinExistence type="predicted"/>
<organism evidence="2 3">
    <name type="scientific">Oligosphaera ethanolica</name>
    <dbReference type="NCBI Taxonomy" id="760260"/>
    <lineage>
        <taxon>Bacteria</taxon>
        <taxon>Pseudomonadati</taxon>
        <taxon>Lentisphaerota</taxon>
        <taxon>Oligosphaeria</taxon>
        <taxon>Oligosphaerales</taxon>
        <taxon>Oligosphaeraceae</taxon>
        <taxon>Oligosphaera</taxon>
    </lineage>
</organism>